<protein>
    <recommendedName>
        <fullName evidence="3">isochorismate synthase</fullName>
        <ecNumber evidence="3">5.4.4.2</ecNumber>
    </recommendedName>
    <alternativeName>
        <fullName evidence="5">Isochorismate mutase</fullName>
    </alternativeName>
</protein>
<dbReference type="SUPFAM" id="SSF56322">
    <property type="entry name" value="ADC synthase"/>
    <property type="match status" value="1"/>
</dbReference>
<evidence type="ECO:0000256" key="2">
    <source>
        <dbReference type="ARBA" id="ARBA00005297"/>
    </source>
</evidence>
<comment type="catalytic activity">
    <reaction evidence="1">
        <text>chorismate = isochorismate</text>
        <dbReference type="Rhea" id="RHEA:18985"/>
        <dbReference type="ChEBI" id="CHEBI:29748"/>
        <dbReference type="ChEBI" id="CHEBI:29780"/>
        <dbReference type="EC" id="5.4.4.2"/>
    </reaction>
</comment>
<evidence type="ECO:0000256" key="4">
    <source>
        <dbReference type="ARBA" id="ARBA00023235"/>
    </source>
</evidence>
<name>A0ABS3FLB0_9CYAN</name>
<dbReference type="EMBL" id="JAFLQW010000052">
    <property type="protein sequence ID" value="MBO0347898.1"/>
    <property type="molecule type" value="Genomic_DNA"/>
</dbReference>
<evidence type="ECO:0000313" key="7">
    <source>
        <dbReference type="EMBL" id="MBO0347898.1"/>
    </source>
</evidence>
<gene>
    <name evidence="7" type="ORF">J0895_02005</name>
</gene>
<keyword evidence="4 7" id="KW-0413">Isomerase</keyword>
<evidence type="ECO:0000256" key="3">
    <source>
        <dbReference type="ARBA" id="ARBA00012824"/>
    </source>
</evidence>
<keyword evidence="8" id="KW-1185">Reference proteome</keyword>
<dbReference type="InterPro" id="IPR005801">
    <property type="entry name" value="ADC_synthase"/>
</dbReference>
<feature type="domain" description="Chorismate-utilising enzyme C-terminal" evidence="6">
    <location>
        <begin position="212"/>
        <end position="465"/>
    </location>
</feature>
<dbReference type="NCBIfam" id="TIGR00543">
    <property type="entry name" value="isochor_syn"/>
    <property type="match status" value="1"/>
</dbReference>
<proteinExistence type="inferred from homology"/>
<comment type="caution">
    <text evidence="7">The sequence shown here is derived from an EMBL/GenBank/DDBJ whole genome shotgun (WGS) entry which is preliminary data.</text>
</comment>
<accession>A0ABS3FLB0</accession>
<dbReference type="Gene3D" id="3.60.120.10">
    <property type="entry name" value="Anthranilate synthase"/>
    <property type="match status" value="1"/>
</dbReference>
<dbReference type="Proteomes" id="UP000664844">
    <property type="component" value="Unassembled WGS sequence"/>
</dbReference>
<dbReference type="EC" id="5.4.4.2" evidence="3"/>
<evidence type="ECO:0000256" key="1">
    <source>
        <dbReference type="ARBA" id="ARBA00000799"/>
    </source>
</evidence>
<dbReference type="RefSeq" id="WP_207086473.1">
    <property type="nucleotide sequence ID" value="NZ_JAFLQW010000052.1"/>
</dbReference>
<dbReference type="Pfam" id="PF00425">
    <property type="entry name" value="Chorismate_bind"/>
    <property type="match status" value="1"/>
</dbReference>
<dbReference type="PANTHER" id="PTHR42839:SF2">
    <property type="entry name" value="ISOCHORISMATE SYNTHASE ENTC"/>
    <property type="match status" value="1"/>
</dbReference>
<evidence type="ECO:0000256" key="5">
    <source>
        <dbReference type="ARBA" id="ARBA00041564"/>
    </source>
</evidence>
<reference evidence="7 8" key="1">
    <citation type="submission" date="2021-03" db="EMBL/GenBank/DDBJ databases">
        <title>Metabolic Capacity of the Antarctic Cyanobacterium Phormidium pseudopriestleyi that Sustains Oxygenic Photosynthesis in the Presence of Hydrogen Sulfide.</title>
        <authorList>
            <person name="Lumian J.E."/>
            <person name="Jungblut A.D."/>
            <person name="Dillon M.L."/>
            <person name="Hawes I."/>
            <person name="Doran P.T."/>
            <person name="Mackey T.J."/>
            <person name="Dick G.J."/>
            <person name="Grettenberger C.L."/>
            <person name="Sumner D.Y."/>
        </authorList>
    </citation>
    <scope>NUCLEOTIDE SEQUENCE [LARGE SCALE GENOMIC DNA]</scope>
    <source>
        <strain evidence="7 8">FRX01</strain>
    </source>
</reference>
<dbReference type="InterPro" id="IPR015890">
    <property type="entry name" value="Chorismate_C"/>
</dbReference>
<dbReference type="PANTHER" id="PTHR42839">
    <property type="entry name" value="ISOCHORISMATE SYNTHASE ENTC"/>
    <property type="match status" value="1"/>
</dbReference>
<dbReference type="GO" id="GO:0008909">
    <property type="term" value="F:isochorismate synthase activity"/>
    <property type="evidence" value="ECO:0007669"/>
    <property type="project" value="UniProtKB-EC"/>
</dbReference>
<evidence type="ECO:0000259" key="6">
    <source>
        <dbReference type="Pfam" id="PF00425"/>
    </source>
</evidence>
<dbReference type="InterPro" id="IPR004561">
    <property type="entry name" value="IsoChor_synthase"/>
</dbReference>
<organism evidence="7 8">
    <name type="scientific">Phormidium pseudopriestleyi FRX01</name>
    <dbReference type="NCBI Taxonomy" id="1759528"/>
    <lineage>
        <taxon>Bacteria</taxon>
        <taxon>Bacillati</taxon>
        <taxon>Cyanobacteriota</taxon>
        <taxon>Cyanophyceae</taxon>
        <taxon>Oscillatoriophycideae</taxon>
        <taxon>Oscillatoriales</taxon>
        <taxon>Oscillatoriaceae</taxon>
        <taxon>Phormidium</taxon>
    </lineage>
</organism>
<sequence length="474" mass="52324">MLVVPSDTNMKPDRKDLYQFLVACQQVSVEKECPQIATLSLELPPLDPLAVLQAIAQPEDPHFYFENGNKGEAIAAIGAAITFHVPSGSARFVKAQTFIQSCLANTITTGATDLPFAGPHFFCNFTFFDDLRPPESAFPCATVLLPRWQVARCQNRSVFVANFSLSPRDNIKALHQDLCNKLTQIRWANSRWLDPVNFPNQSLQKHDFKPTANFRKSVYSALNRINNKTLNKIVLADAIDLNFLRPINLVKSLNNLRLLYPDCYTFATGNGGGTNFIGASPERLLAIYNHQLITDALAGSAPRGKTSAEDAELAKLLLSSEKEIHEHRVVIDFICDRLTRLGLTPNVTPQLLLLQLSNIQHLWTPIQATLPPGIHPLDILADLHPTPAVAGVPRDTACQEIRRYEAFDRGLYAAPLGWIDGYGNCEFIVGIRSALIEGDRARLYAGAGIVAGSDPDKELAEVQLKLKTLLKALV</sequence>
<comment type="similarity">
    <text evidence="2">Belongs to the isochorismate synthase family.</text>
</comment>
<evidence type="ECO:0000313" key="8">
    <source>
        <dbReference type="Proteomes" id="UP000664844"/>
    </source>
</evidence>